<proteinExistence type="predicted"/>
<gene>
    <name evidence="1" type="ORF">Mtai_v1c15070</name>
</gene>
<organism evidence="1 2">
    <name type="scientific">Meiothermus taiwanensis WR-220</name>
    <dbReference type="NCBI Taxonomy" id="1339250"/>
    <lineage>
        <taxon>Bacteria</taxon>
        <taxon>Thermotogati</taxon>
        <taxon>Deinococcota</taxon>
        <taxon>Deinococci</taxon>
        <taxon>Thermales</taxon>
        <taxon>Thermaceae</taxon>
        <taxon>Meiothermus</taxon>
    </lineage>
</organism>
<reference evidence="1 2" key="1">
    <citation type="submission" date="2017-05" db="EMBL/GenBank/DDBJ databases">
        <title>Complete genome sequence of Meiothermus taiwanensis WR-220.</title>
        <authorList>
            <person name="Wu W.-L."/>
            <person name="Lo W.-S."/>
            <person name="Kuo C.-H."/>
            <person name="Wu S.-H."/>
        </authorList>
    </citation>
    <scope>NUCLEOTIDE SEQUENCE [LARGE SCALE GENOMIC DNA]</scope>
    <source>
        <strain evidence="1 2">WR-220</strain>
    </source>
</reference>
<keyword evidence="2" id="KW-1185">Reference proteome</keyword>
<evidence type="ECO:0000313" key="1">
    <source>
        <dbReference type="EMBL" id="AWR86749.1"/>
    </source>
</evidence>
<dbReference type="Proteomes" id="UP000263013">
    <property type="component" value="Chromosome"/>
</dbReference>
<name>A0ABN5M185_9DEIN</name>
<dbReference type="RefSeq" id="WP_027888293.1">
    <property type="nucleotide sequence ID" value="NZ_CP021130.1"/>
</dbReference>
<sequence length="130" mass="14889">MLKARPWLILLAGLLLFSLRVVEVENEGEQRLLLLWAWTKGQVEFVNSVTQRPVLLRFGLPWRFQGFRAYTDPETEAYYTGGAYPWNQALAQEKRRELFYCSEAGLALGLGSTRLEVQGGCLRARLLFPP</sequence>
<evidence type="ECO:0000313" key="2">
    <source>
        <dbReference type="Proteomes" id="UP000263013"/>
    </source>
</evidence>
<accession>A0ABN5M185</accession>
<protein>
    <submittedName>
        <fullName evidence="1">Uncharacterized protein</fullName>
    </submittedName>
</protein>
<dbReference type="EMBL" id="CP021130">
    <property type="protein sequence ID" value="AWR86749.1"/>
    <property type="molecule type" value="Genomic_DNA"/>
</dbReference>